<feature type="region of interest" description="Disordered" evidence="1">
    <location>
        <begin position="960"/>
        <end position="1082"/>
    </location>
</feature>
<feature type="compositionally biased region" description="Basic and acidic residues" evidence="1">
    <location>
        <begin position="674"/>
        <end position="683"/>
    </location>
</feature>
<dbReference type="SMART" id="SM01017">
    <property type="entry name" value="Arrestin_C"/>
    <property type="match status" value="1"/>
</dbReference>
<feature type="compositionally biased region" description="Basic and acidic residues" evidence="1">
    <location>
        <begin position="1012"/>
        <end position="1023"/>
    </location>
</feature>
<evidence type="ECO:0000256" key="1">
    <source>
        <dbReference type="SAM" id="MobiDB-lite"/>
    </source>
</evidence>
<feature type="compositionally biased region" description="Low complexity" evidence="1">
    <location>
        <begin position="1035"/>
        <end position="1044"/>
    </location>
</feature>
<feature type="compositionally biased region" description="Polar residues" evidence="1">
    <location>
        <begin position="511"/>
        <end position="520"/>
    </location>
</feature>
<dbReference type="GO" id="GO:0000917">
    <property type="term" value="P:division septum assembly"/>
    <property type="evidence" value="ECO:0007669"/>
    <property type="project" value="TreeGrafter"/>
</dbReference>
<feature type="region of interest" description="Disordered" evidence="1">
    <location>
        <begin position="570"/>
        <end position="897"/>
    </location>
</feature>
<feature type="compositionally biased region" description="Low complexity" evidence="1">
    <location>
        <begin position="718"/>
        <end position="738"/>
    </location>
</feature>
<feature type="region of interest" description="Disordered" evidence="1">
    <location>
        <begin position="1115"/>
        <end position="1164"/>
    </location>
</feature>
<feature type="region of interest" description="Disordered" evidence="1">
    <location>
        <begin position="914"/>
        <end position="943"/>
    </location>
</feature>
<feature type="compositionally biased region" description="Low complexity" evidence="1">
    <location>
        <begin position="689"/>
        <end position="700"/>
    </location>
</feature>
<comment type="caution">
    <text evidence="3">The sequence shown here is derived from an EMBL/GenBank/DDBJ whole genome shotgun (WGS) entry which is preliminary data.</text>
</comment>
<organism evidence="3 4">
    <name type="scientific">Cryptococcus neoformans Tu259-1</name>
    <dbReference type="NCBI Taxonomy" id="1230072"/>
    <lineage>
        <taxon>Eukaryota</taxon>
        <taxon>Fungi</taxon>
        <taxon>Dikarya</taxon>
        <taxon>Basidiomycota</taxon>
        <taxon>Agaricomycotina</taxon>
        <taxon>Tremellomycetes</taxon>
        <taxon>Tremellales</taxon>
        <taxon>Cryptococcaceae</taxon>
        <taxon>Cryptococcus</taxon>
        <taxon>Cryptococcus neoformans species complex</taxon>
    </lineage>
</organism>
<dbReference type="PANTHER" id="PTHR36419:SF1">
    <property type="entry name" value="RHO1 GEF LOCALIZING PROTEIN 1"/>
    <property type="match status" value="1"/>
</dbReference>
<dbReference type="GO" id="GO:0000935">
    <property type="term" value="C:division septum"/>
    <property type="evidence" value="ECO:0007669"/>
    <property type="project" value="TreeGrafter"/>
</dbReference>
<feature type="domain" description="Arrestin C-terminal-like" evidence="2">
    <location>
        <begin position="182"/>
        <end position="345"/>
    </location>
</feature>
<dbReference type="AlphaFoldDB" id="A0A854Q896"/>
<dbReference type="OrthoDB" id="4001642at2759"/>
<dbReference type="EMBL" id="AMKT01000069">
    <property type="protein sequence ID" value="OXG15768.1"/>
    <property type="molecule type" value="Genomic_DNA"/>
</dbReference>
<feature type="region of interest" description="Disordered" evidence="1">
    <location>
        <begin position="511"/>
        <end position="548"/>
    </location>
</feature>
<dbReference type="Proteomes" id="UP000199727">
    <property type="component" value="Unassembled WGS sequence"/>
</dbReference>
<feature type="compositionally biased region" description="Basic and acidic residues" evidence="1">
    <location>
        <begin position="847"/>
        <end position="860"/>
    </location>
</feature>
<reference evidence="3 4" key="1">
    <citation type="submission" date="2017-06" db="EMBL/GenBank/DDBJ databases">
        <title>Global population genomics of the pathogenic fungus Cryptococcus neoformans var. grubii.</title>
        <authorList>
            <person name="Cuomo C."/>
            <person name="Litvintseva A."/>
            <person name="Chen Y."/>
            <person name="Young S."/>
            <person name="Zeng Q."/>
            <person name="Chapman S."/>
            <person name="Gujja S."/>
            <person name="Saif S."/>
            <person name="Birren B."/>
        </authorList>
    </citation>
    <scope>NUCLEOTIDE SEQUENCE [LARGE SCALE GENOMIC DNA]</scope>
    <source>
        <strain evidence="3 4">Tu259-1</strain>
    </source>
</reference>
<evidence type="ECO:0000313" key="4">
    <source>
        <dbReference type="Proteomes" id="UP000199727"/>
    </source>
</evidence>
<name>A0A854Q896_CRYNE</name>
<dbReference type="InterPro" id="IPR011022">
    <property type="entry name" value="Arrestin_C-like"/>
</dbReference>
<feature type="compositionally biased region" description="Pro residues" evidence="1">
    <location>
        <begin position="1152"/>
        <end position="1161"/>
    </location>
</feature>
<feature type="compositionally biased region" description="Acidic residues" evidence="1">
    <location>
        <begin position="600"/>
        <end position="609"/>
    </location>
</feature>
<feature type="compositionally biased region" description="Pro residues" evidence="1">
    <location>
        <begin position="610"/>
        <end position="619"/>
    </location>
</feature>
<evidence type="ECO:0000259" key="2">
    <source>
        <dbReference type="SMART" id="SM01017"/>
    </source>
</evidence>
<accession>A0A854Q896</accession>
<feature type="compositionally biased region" description="Polar residues" evidence="1">
    <location>
        <begin position="873"/>
        <end position="888"/>
    </location>
</feature>
<dbReference type="InterPro" id="IPR053060">
    <property type="entry name" value="Cytokinesis_Signaling_Reg"/>
</dbReference>
<sequence>MSHPARLSLRAPPHLPFVQGFPGIPADLSQQRETPSVQGTLEVRIGSIPVKAKWVRVELRKFESLPPGFPSQATEETWELVGSIQTLWQPKDGKEWDTIHTADFKFILPLPLSLPPSIDLPKGAGVRYELVAALCYRHKGGVFKRESAPIIKVTEPIRITKHDLHSAWPIYNSPEKRTIKAANDQMELTVSRPCTAFSAGDKVRISTSLKSSRPKPFTLRGFEYTLSEVITYIPLPPGPSNKSKKHKISTAPVTKARPIQTVRAPLNENIMSGGTKSATIEMEVGNVLVTVKGAKTLEVEYDLEVKAIMEGVAEKVEMRGIRSVVGLFSRDHAQRAVKDIGHYEALCPDIPGAEKPLPLRTSSIQPQSRTNGILPSSYIRPSQQSIIQGFTPRNHRRESSLTSETTDTTTTATTATHEFGAGAGGNNPQRPFQTMPSIQRRTDVVVFPDPHPGRPRSTEPKWPVESLMPERHAMSEAGHGADDWKRYSSATAATFGRWDLGLQTSIMSVHNRTNSDLTQKTPTTPTNPPSSRPPARTSSSSKVYLSAEQEKCRQQELYDNARARAAEVQKASGASLDRIGLRPRGGSPGILIGSSTEGSAGDEELDDIPPPEYAPPRPPAQGEYVAPVRPISAYTSRPSECAITNTSTAQSPSAAPPSSPSAFDKVYLSTGQEEAQRRYEEATSRVAGSSSAAPSTPSETQAVDAGPIHSPTSPPPFVTSASSPAPSTSTPAAGITSSLSDKEQMKRYYEAQDRVARAAAQKQNGEGGIDSQAGSSGSGLGRNEGVGSSISAIGAIDEKEQMRRYYEAQEKVAAASKNDSGSDSNSNRASGDGRVPGIVSGVPNALSEKEQMRRYYEAQDRVAAAGGGASGSENRPSSLPAPATSSVSHPVGVTDEKEQMRRYYEARDRVAAAAATGASGSGNGVLRTPTRHSTLSSVPTTAHADVVDEKEQMRRYYEAEDRVAKAAERRAGPASAFASGSIDDDVPPPPFEASTSSSVNEGSAGGAGHLPAGEEKALMRQRYELAQSAVRKNMSSNSIGSINSQPTPPYRSRSNLDPGSKPFVLPTSSSSVLSTSTPNGRQLSNITAATTSMPPDSPNLRDPLVKAGKARVAYGGKNDEGYVSGYAGGSGSSSGNGGESGSGGGSNANVPAGPPPPLPTKPPREYIHLLSRVGE</sequence>
<evidence type="ECO:0000313" key="3">
    <source>
        <dbReference type="EMBL" id="OXG15768.1"/>
    </source>
</evidence>
<feature type="compositionally biased region" description="Low complexity" evidence="1">
    <location>
        <begin position="814"/>
        <end position="833"/>
    </location>
</feature>
<feature type="compositionally biased region" description="Basic and acidic residues" evidence="1">
    <location>
        <begin position="960"/>
        <end position="971"/>
    </location>
</feature>
<feature type="compositionally biased region" description="Low complexity" evidence="1">
    <location>
        <begin position="1064"/>
        <end position="1078"/>
    </location>
</feature>
<feature type="compositionally biased region" description="Basic and acidic residues" evidence="1">
    <location>
        <begin position="740"/>
        <end position="756"/>
    </location>
</feature>
<feature type="compositionally biased region" description="Gly residues" evidence="1">
    <location>
        <begin position="1126"/>
        <end position="1146"/>
    </location>
</feature>
<proteinExistence type="predicted"/>
<protein>
    <recommendedName>
        <fullName evidence="2">Arrestin C-terminal-like domain-containing protein</fullName>
    </recommendedName>
</protein>
<feature type="compositionally biased region" description="Polar residues" evidence="1">
    <location>
        <begin position="931"/>
        <end position="940"/>
    </location>
</feature>
<feature type="compositionally biased region" description="Basic and acidic residues" evidence="1">
    <location>
        <begin position="796"/>
        <end position="810"/>
    </location>
</feature>
<dbReference type="PANTHER" id="PTHR36419">
    <property type="entry name" value="ARRESTIN FAMILY PROTEIN 1"/>
    <property type="match status" value="1"/>
</dbReference>
<feature type="compositionally biased region" description="Polar residues" evidence="1">
    <location>
        <begin position="633"/>
        <end position="645"/>
    </location>
</feature>
<gene>
    <name evidence="3" type="ORF">C361_05208</name>
</gene>